<dbReference type="AlphaFoldDB" id="A0A2H6NHE7"/>
<evidence type="ECO:0000313" key="1">
    <source>
        <dbReference type="EMBL" id="LAA32575.1"/>
    </source>
</evidence>
<name>A0A2H6NHE7_9SAUR</name>
<organism evidence="1">
    <name type="scientific">Micrurus carvalhoi</name>
    <dbReference type="NCBI Taxonomy" id="3147026"/>
    <lineage>
        <taxon>Eukaryota</taxon>
        <taxon>Metazoa</taxon>
        <taxon>Chordata</taxon>
        <taxon>Craniata</taxon>
        <taxon>Vertebrata</taxon>
        <taxon>Euteleostomi</taxon>
        <taxon>Lepidosauria</taxon>
        <taxon>Squamata</taxon>
        <taxon>Bifurcata</taxon>
        <taxon>Unidentata</taxon>
        <taxon>Episquamata</taxon>
        <taxon>Toxicofera</taxon>
        <taxon>Serpentes</taxon>
        <taxon>Colubroidea</taxon>
        <taxon>Elapidae</taxon>
        <taxon>Elapinae</taxon>
        <taxon>Micrurus</taxon>
    </lineage>
</organism>
<sequence length="99" mass="11225">MEKLIGSCMSQTERQISYCAGSGWGEEVEEAREKVCEATVGCARGIAWIGRVQGSVQEMLYGLRRGHRHELLVRMIQMQRSWRRVHGWGRLTSATCNSP</sequence>
<protein>
    <submittedName>
        <fullName evidence="1">Uncharacterized protein</fullName>
    </submittedName>
</protein>
<reference evidence="1" key="1">
    <citation type="submission" date="2017-07" db="EMBL/GenBank/DDBJ databases">
        <authorList>
            <person name="Mikheyev A."/>
            <person name="Grau M."/>
        </authorList>
    </citation>
    <scope>NUCLEOTIDE SEQUENCE</scope>
    <source>
        <tissue evidence="1">Venom_gland</tissue>
    </source>
</reference>
<proteinExistence type="predicted"/>
<dbReference type="EMBL" id="IACI01109260">
    <property type="protein sequence ID" value="LAA32575.1"/>
    <property type="molecule type" value="Transcribed_RNA"/>
</dbReference>
<reference evidence="1" key="2">
    <citation type="submission" date="2017-12" db="EMBL/GenBank/DDBJ databases">
        <title>Coralsnake Venomics: Analyses of Venom Gland Transcriptomes and Proteomes of Six Brazilian Taxa.</title>
        <authorList>
            <person name="Aird S.D."/>
            <person name="Jorge da Silva N."/>
            <person name="Qiu L."/>
            <person name="Villar-Briones A."/>
            <person name="Aparecida-Saddi V."/>
            <person name="Campos-Telles M.P."/>
            <person name="Grau M."/>
            <person name="Mikheyev A.S."/>
        </authorList>
    </citation>
    <scope>NUCLEOTIDE SEQUENCE</scope>
    <source>
        <tissue evidence="1">Venom_gland</tissue>
    </source>
</reference>
<accession>A0A2H6NHE7</accession>